<sequence length="318" mass="35804">MVAVLVRLLLLLLLLPQLCLNSKGLLYPLQLSAHHEHHARNLLSSFHQPSSAQSCRSPMANLRLRGGGRRRRGQTMHQRMKNLEEMNRPITKMRIKRKKTREWLRTYGQPTPHLTAVLHAVDNTGAADPVSRNPLLWNELLLDGEKMLIEMRHKLYLEAGSKSTRALSTRHAQNEREIQILDAAQNMLWSNAITNDLRGVRHLVKKVGIDVNIADPNCFMATSLHLAAGKGNVWVVRWLLRYGADPNARTVDGHTPLHWAASKGYGEVVRRLVRAGGDLSAETYEAKVTPLQAAIINGHVLLSEEIRDLAGIKHRAIR</sequence>
<name>A0A7S4KL58_GUITH</name>
<feature type="repeat" description="ANK" evidence="3">
    <location>
        <begin position="219"/>
        <end position="251"/>
    </location>
</feature>
<dbReference type="Gene3D" id="1.25.40.20">
    <property type="entry name" value="Ankyrin repeat-containing domain"/>
    <property type="match status" value="1"/>
</dbReference>
<reference evidence="5" key="1">
    <citation type="submission" date="2021-01" db="EMBL/GenBank/DDBJ databases">
        <authorList>
            <person name="Corre E."/>
            <person name="Pelletier E."/>
            <person name="Niang G."/>
            <person name="Scheremetjew M."/>
            <person name="Finn R."/>
            <person name="Kale V."/>
            <person name="Holt S."/>
            <person name="Cochrane G."/>
            <person name="Meng A."/>
            <person name="Brown T."/>
            <person name="Cohen L."/>
        </authorList>
    </citation>
    <scope>NUCLEOTIDE SEQUENCE</scope>
    <source>
        <strain evidence="5">CCMP 2712</strain>
    </source>
</reference>
<dbReference type="GO" id="GO:0005634">
    <property type="term" value="C:nucleus"/>
    <property type="evidence" value="ECO:0007669"/>
    <property type="project" value="TreeGrafter"/>
</dbReference>
<dbReference type="PROSITE" id="PS50088">
    <property type="entry name" value="ANK_REPEAT"/>
    <property type="match status" value="2"/>
</dbReference>
<evidence type="ECO:0000313" key="5">
    <source>
        <dbReference type="EMBL" id="CAE2298380.1"/>
    </source>
</evidence>
<protein>
    <submittedName>
        <fullName evidence="5">Uncharacterized protein</fullName>
    </submittedName>
</protein>
<proteinExistence type="predicted"/>
<dbReference type="SMART" id="SM00248">
    <property type="entry name" value="ANK"/>
    <property type="match status" value="4"/>
</dbReference>
<dbReference type="SUPFAM" id="SSF48403">
    <property type="entry name" value="Ankyrin repeat"/>
    <property type="match status" value="1"/>
</dbReference>
<dbReference type="PANTHER" id="PTHR24201">
    <property type="entry name" value="ANK_REP_REGION DOMAIN-CONTAINING PROTEIN"/>
    <property type="match status" value="1"/>
</dbReference>
<dbReference type="Pfam" id="PF12796">
    <property type="entry name" value="Ank_2"/>
    <property type="match status" value="1"/>
</dbReference>
<dbReference type="PANTHER" id="PTHR24201:SF16">
    <property type="entry name" value="ANKYRIN-1-LIKE-RELATED"/>
    <property type="match status" value="1"/>
</dbReference>
<organism evidence="5">
    <name type="scientific">Guillardia theta</name>
    <name type="common">Cryptophyte</name>
    <name type="synonym">Cryptomonas phi</name>
    <dbReference type="NCBI Taxonomy" id="55529"/>
    <lineage>
        <taxon>Eukaryota</taxon>
        <taxon>Cryptophyceae</taxon>
        <taxon>Pyrenomonadales</taxon>
        <taxon>Geminigeraceae</taxon>
        <taxon>Guillardia</taxon>
    </lineage>
</organism>
<keyword evidence="2 3" id="KW-0040">ANK repeat</keyword>
<dbReference type="InterPro" id="IPR050776">
    <property type="entry name" value="Ank_Repeat/CDKN_Inhibitor"/>
</dbReference>
<keyword evidence="4" id="KW-0732">Signal</keyword>
<feature type="repeat" description="ANK" evidence="3">
    <location>
        <begin position="252"/>
        <end position="284"/>
    </location>
</feature>
<evidence type="ECO:0000256" key="1">
    <source>
        <dbReference type="ARBA" id="ARBA00022737"/>
    </source>
</evidence>
<dbReference type="PROSITE" id="PS50297">
    <property type="entry name" value="ANK_REP_REGION"/>
    <property type="match status" value="2"/>
</dbReference>
<dbReference type="InterPro" id="IPR036770">
    <property type="entry name" value="Ankyrin_rpt-contain_sf"/>
</dbReference>
<dbReference type="InterPro" id="IPR002110">
    <property type="entry name" value="Ankyrin_rpt"/>
</dbReference>
<feature type="signal peptide" evidence="4">
    <location>
        <begin position="1"/>
        <end position="21"/>
    </location>
</feature>
<keyword evidence="1" id="KW-0677">Repeat</keyword>
<accession>A0A7S4KL58</accession>
<dbReference type="EMBL" id="HBKN01018500">
    <property type="protein sequence ID" value="CAE2298380.1"/>
    <property type="molecule type" value="Transcribed_RNA"/>
</dbReference>
<evidence type="ECO:0000256" key="4">
    <source>
        <dbReference type="SAM" id="SignalP"/>
    </source>
</evidence>
<evidence type="ECO:0000256" key="3">
    <source>
        <dbReference type="PROSITE-ProRule" id="PRU00023"/>
    </source>
</evidence>
<evidence type="ECO:0000256" key="2">
    <source>
        <dbReference type="ARBA" id="ARBA00023043"/>
    </source>
</evidence>
<dbReference type="AlphaFoldDB" id="A0A7S4KL58"/>
<feature type="chain" id="PRO_5030934219" evidence="4">
    <location>
        <begin position="22"/>
        <end position="318"/>
    </location>
</feature>
<gene>
    <name evidence="5" type="ORF">GTHE00462_LOCUS14587</name>
</gene>